<dbReference type="Pfam" id="PF14486">
    <property type="entry name" value="DUF4432"/>
    <property type="match status" value="1"/>
</dbReference>
<dbReference type="InterPro" id="IPR014718">
    <property type="entry name" value="GH-type_carb-bd"/>
</dbReference>
<organism evidence="1 2">
    <name type="scientific">Bifidobacterium dentium JCVIHMP022</name>
    <dbReference type="NCBI Taxonomy" id="553191"/>
    <lineage>
        <taxon>Bacteria</taxon>
        <taxon>Bacillati</taxon>
        <taxon>Actinomycetota</taxon>
        <taxon>Actinomycetes</taxon>
        <taxon>Bifidobacteriales</taxon>
        <taxon>Bifidobacteriaceae</taxon>
        <taxon>Bifidobacterium</taxon>
    </lineage>
</organism>
<dbReference type="RefSeq" id="WP_003845000.1">
    <property type="nucleotide sequence ID" value="NZ_AEHJ01000034.1"/>
</dbReference>
<dbReference type="Gene3D" id="2.70.98.10">
    <property type="match status" value="1"/>
</dbReference>
<dbReference type="AlphaFoldDB" id="A0AB72YYK0"/>
<protein>
    <recommendedName>
        <fullName evidence="3">DUF4432 domain-containing protein</fullName>
    </recommendedName>
</protein>
<dbReference type="Proteomes" id="UP000003457">
    <property type="component" value="Unassembled WGS sequence"/>
</dbReference>
<gene>
    <name evidence="1" type="ORF">HMPREF9003_2202</name>
</gene>
<proteinExistence type="predicted"/>
<accession>A0AB72YYK0</accession>
<evidence type="ECO:0000313" key="1">
    <source>
        <dbReference type="EMBL" id="EFO76850.1"/>
    </source>
</evidence>
<name>A0AB72YYK0_9BIFI</name>
<sequence>MKRSDMLAHVGSMQQAAYVRPIEYQEGRTHGLKAVEVKNGPLRFMSMADKALDVALFEYKGENLTFLSKPGLNGRNQFDTNGQEALRSIMGGLFFTCGFENICGPYSTPEGSRYPAGDYPMHGRIRTTPAEHVSSDAYWDGDDYVLEVSGEMREAELFGENMVLRRRIRSVYGKPSITVEDEVTNESFREEPLMWMYHCNFGWPLLAEGAQVVIPSRGATPRDDITAADVTPWNEIGAPEANKPESVYIHELAADADGGSFAAVVNRKLGLGVVIDFNVADFPHFMEWKSMGSGDYVVGLEPSNSKVYGRGWHEERDNLHMLAAQSCERKTVTFTVLDGVEAIDALLARRDAPLITRGGVTNACRSERVWISLLLRLNPGYPVRPASPPPMGENPRRGMGRPVFPYNRTIFQGRRTYHVFS</sequence>
<dbReference type="CDD" id="cd09023">
    <property type="entry name" value="Aldose_epim_Ec_c4013"/>
    <property type="match status" value="1"/>
</dbReference>
<evidence type="ECO:0000313" key="2">
    <source>
        <dbReference type="Proteomes" id="UP000003457"/>
    </source>
</evidence>
<evidence type="ECO:0008006" key="3">
    <source>
        <dbReference type="Google" id="ProtNLM"/>
    </source>
</evidence>
<dbReference type="GO" id="GO:0030246">
    <property type="term" value="F:carbohydrate binding"/>
    <property type="evidence" value="ECO:0007669"/>
    <property type="project" value="InterPro"/>
</dbReference>
<dbReference type="EMBL" id="AEHJ01000034">
    <property type="protein sequence ID" value="EFO76850.1"/>
    <property type="molecule type" value="Genomic_DNA"/>
</dbReference>
<comment type="caution">
    <text evidence="1">The sequence shown here is derived from an EMBL/GenBank/DDBJ whole genome shotgun (WGS) entry which is preliminary data.</text>
</comment>
<dbReference type="InterPro" id="IPR027839">
    <property type="entry name" value="DUF4432"/>
</dbReference>
<reference evidence="1 2" key="1">
    <citation type="submission" date="2010-10" db="EMBL/GenBank/DDBJ databases">
        <authorList>
            <person name="Durkin A.S."/>
            <person name="Madupu R."/>
            <person name="Torralba M."/>
            <person name="Gillis M."/>
            <person name="Methe B."/>
            <person name="Sutton G."/>
            <person name="Nelson K.E."/>
        </authorList>
    </citation>
    <scope>NUCLEOTIDE SEQUENCE [LARGE SCALE GENOMIC DNA]</scope>
    <source>
        <strain evidence="1 2">JCVIHMP022</strain>
    </source>
</reference>